<dbReference type="EMBL" id="CP024047">
    <property type="protein sequence ID" value="AXR79218.1"/>
    <property type="molecule type" value="Genomic_DNA"/>
</dbReference>
<proteinExistence type="predicted"/>
<dbReference type="Proteomes" id="UP000258707">
    <property type="component" value="Chromosome"/>
</dbReference>
<protein>
    <submittedName>
        <fullName evidence="1">Uncharacterized protein</fullName>
    </submittedName>
</protein>
<gene>
    <name evidence="1" type="ORF">AArc1_2909</name>
</gene>
<dbReference type="KEGG" id="nan:AArc1_2909"/>
<dbReference type="AlphaFoldDB" id="A0A346PI73"/>
<evidence type="ECO:0000313" key="2">
    <source>
        <dbReference type="Proteomes" id="UP000258707"/>
    </source>
</evidence>
<accession>A0A346PI73</accession>
<evidence type="ECO:0000313" key="1">
    <source>
        <dbReference type="EMBL" id="AXR79218.1"/>
    </source>
</evidence>
<organism evidence="1 2">
    <name type="scientific">Natrarchaeobaculum sulfurireducens</name>
    <dbReference type="NCBI Taxonomy" id="2044521"/>
    <lineage>
        <taxon>Archaea</taxon>
        <taxon>Methanobacteriati</taxon>
        <taxon>Methanobacteriota</taxon>
        <taxon>Stenosarchaea group</taxon>
        <taxon>Halobacteria</taxon>
        <taxon>Halobacteriales</taxon>
        <taxon>Natrialbaceae</taxon>
        <taxon>Natrarchaeobaculum</taxon>
    </lineage>
</organism>
<sequence length="59" mass="6763">MYIRLHGERWVTVSHRHFRVGGRIGPDHVVRTVSLVDHSRGIDGRTEGDELESARVIDE</sequence>
<reference evidence="2" key="1">
    <citation type="submission" date="2017-10" db="EMBL/GenBank/DDBJ databases">
        <title>Phenotypic and genomic properties of facultatively anaerobic sulfur-reducing natronoarchaea from hypersaline soda lakes.</title>
        <authorList>
            <person name="Sorokin D.Y."/>
            <person name="Kublanov I.V."/>
            <person name="Roman P."/>
            <person name="Sinninghe Damste J.S."/>
            <person name="Golyshin P.N."/>
            <person name="Rojo D."/>
            <person name="Ciordia S."/>
            <person name="Mena Md.C."/>
            <person name="Ferrer M."/>
            <person name="Messina E."/>
            <person name="Smedile F."/>
            <person name="La Spada G."/>
            <person name="La Cono V."/>
            <person name="Yakimov M.M."/>
        </authorList>
    </citation>
    <scope>NUCLEOTIDE SEQUENCE [LARGE SCALE GENOMIC DNA]</scope>
    <source>
        <strain evidence="2">AArc1</strain>
    </source>
</reference>
<name>A0A346PI73_9EURY</name>